<feature type="compositionally biased region" description="Low complexity" evidence="1">
    <location>
        <begin position="267"/>
        <end position="278"/>
    </location>
</feature>
<organism evidence="2 3">
    <name type="scientific">Mycoplasmopsis agassizii</name>
    <dbReference type="NCBI Taxonomy" id="33922"/>
    <lineage>
        <taxon>Bacteria</taxon>
        <taxon>Bacillati</taxon>
        <taxon>Mycoplasmatota</taxon>
        <taxon>Mycoplasmoidales</taxon>
        <taxon>Metamycoplasmataceae</taxon>
        <taxon>Mycoplasmopsis</taxon>
    </lineage>
</organism>
<protein>
    <submittedName>
        <fullName evidence="2">Uncharacterized protein</fullName>
    </submittedName>
</protein>
<comment type="caution">
    <text evidence="2">The sequence shown here is derived from an EMBL/GenBank/DDBJ whole genome shotgun (WGS) entry which is preliminary data.</text>
</comment>
<dbReference type="RefSeq" id="WP_180738044.1">
    <property type="nucleotide sequence ID" value="NZ_NQNY01000023.1"/>
</dbReference>
<dbReference type="EMBL" id="NQNY01000023">
    <property type="protein sequence ID" value="PAK20885.1"/>
    <property type="molecule type" value="Genomic_DNA"/>
</dbReference>
<accession>A0A269TJG7</accession>
<dbReference type="Proteomes" id="UP000216943">
    <property type="component" value="Unassembled WGS sequence"/>
</dbReference>
<gene>
    <name evidence="2" type="ORF">CJJ23_04855</name>
</gene>
<reference evidence="3" key="1">
    <citation type="submission" date="2017-08" db="EMBL/GenBank/DDBJ databases">
        <authorList>
            <person name="Alvarez-Ponce D."/>
            <person name="Weitzman C.L."/>
            <person name="Tillett R.L."/>
            <person name="Sandmeier F.C."/>
            <person name="Tracy C.R."/>
        </authorList>
    </citation>
    <scope>NUCLEOTIDE SEQUENCE [LARGE SCALE GENOMIC DNA]</scope>
    <source>
        <strain evidence="3">723</strain>
    </source>
</reference>
<evidence type="ECO:0000313" key="2">
    <source>
        <dbReference type="EMBL" id="PAK20885.1"/>
    </source>
</evidence>
<proteinExistence type="predicted"/>
<feature type="region of interest" description="Disordered" evidence="1">
    <location>
        <begin position="266"/>
        <end position="292"/>
    </location>
</feature>
<evidence type="ECO:0000256" key="1">
    <source>
        <dbReference type="SAM" id="MobiDB-lite"/>
    </source>
</evidence>
<name>A0A269TJG7_9BACT</name>
<feature type="region of interest" description="Disordered" evidence="1">
    <location>
        <begin position="170"/>
        <end position="194"/>
    </location>
</feature>
<feature type="compositionally biased region" description="Polar residues" evidence="1">
    <location>
        <begin position="185"/>
        <end position="194"/>
    </location>
</feature>
<evidence type="ECO:0000313" key="3">
    <source>
        <dbReference type="Proteomes" id="UP000216943"/>
    </source>
</evidence>
<dbReference type="AlphaFoldDB" id="A0A269TJG7"/>
<feature type="non-terminal residue" evidence="2">
    <location>
        <position position="1"/>
    </location>
</feature>
<sequence length="292" mass="32718">RSQSALDTITIKTTSDLGEYTPYFMNINHLRVFVADSTQAENKRKQDIELTFENFDNFTKWKEFVTKVTTLYGQDNTTDKAKLDAFSNALSETIISQVTSRNSSVTAETMIFYVLPFKTTEITYTNDTGGTDMARHGQSGVHGIGANQNTFLFSGYQNYEWKNENNKWTPVSTGKPWNKDRKTLEGNNSSQDSNVKGNGVLESFFEIDNVKWHFNGYYSGAELKLFGTPEPQTTNDTPTSDRYQTGLAVAIRFLLEAIITKDTMSRTTVETTGNTEATPSVPAEVNNGESEN</sequence>